<keyword evidence="2" id="KW-0496">Mitochondrion</keyword>
<keyword evidence="1" id="KW-0472">Membrane</keyword>
<organism evidence="2">
    <name type="scientific">Sulcionema specki</name>
    <dbReference type="NCBI Taxonomy" id="2016126"/>
    <lineage>
        <taxon>Eukaryota</taxon>
        <taxon>Discoba</taxon>
        <taxon>Euglenozoa</taxon>
        <taxon>Diplonemea</taxon>
        <taxon>Diplonemidae</taxon>
        <taxon>Sulcionema</taxon>
    </lineage>
</organism>
<dbReference type="EMBL" id="MN109415">
    <property type="protein sequence ID" value="QHQ98712.1"/>
    <property type="molecule type" value="mRNA"/>
</dbReference>
<keyword evidence="1" id="KW-1133">Transmembrane helix</keyword>
<reference evidence="2" key="1">
    <citation type="journal article" date="2020" name="Nucleic Acids Res.">
        <title>Gene fragmentation and RNA editing without borders: eccentric mitochondrial genomes of diplonemids.</title>
        <authorList>
            <person name="Kaur B."/>
            <person name="Zahonova K."/>
            <person name="Valach M."/>
            <person name="Faktorova D."/>
            <person name="Prokopchuk G."/>
            <person name="Burger G."/>
            <person name="Lukes J."/>
        </authorList>
    </citation>
    <scope>NUCLEOTIDE SEQUENCE</scope>
</reference>
<evidence type="ECO:0000256" key="1">
    <source>
        <dbReference type="SAM" id="Phobius"/>
    </source>
</evidence>
<name>A0A6G5ZV69_9EUGL</name>
<proteinExistence type="evidence at transcript level"/>
<feature type="transmembrane region" description="Helical" evidence="1">
    <location>
        <begin position="6"/>
        <end position="25"/>
    </location>
</feature>
<protein>
    <submittedName>
        <fullName evidence="2">NADH dehydrogenase subunit 9</fullName>
    </submittedName>
</protein>
<feature type="transmembrane region" description="Helical" evidence="1">
    <location>
        <begin position="62"/>
        <end position="80"/>
    </location>
</feature>
<evidence type="ECO:0000313" key="2">
    <source>
        <dbReference type="EMBL" id="QHQ98712.1"/>
    </source>
</evidence>
<keyword evidence="1" id="KW-0812">Transmembrane</keyword>
<dbReference type="AlphaFoldDB" id="A0A6G5ZV69"/>
<accession>A0A6G5ZV69</accession>
<sequence>MMWLPNYTMSILWGITTTVSTIHMLSMRMYIIWVTHSTMILMYSLGNHLVSSLEYVVDITGLAMHCGIHIIIIMSSRIWITLCMLRIWDTCGVSITRILDGVYVNALLLYDMYGIQVNTVHSGHVMLDHLQGAGVLLKWVHCTDFFFFFFDSAVGSIHTTTHSTHTRWRSL</sequence>
<geneLocation type="mitochondrion" evidence="2"/>